<feature type="region of interest" description="Disordered" evidence="1">
    <location>
        <begin position="156"/>
        <end position="189"/>
    </location>
</feature>
<feature type="compositionally biased region" description="Low complexity" evidence="1">
    <location>
        <begin position="39"/>
        <end position="50"/>
    </location>
</feature>
<dbReference type="InterPro" id="IPR009604">
    <property type="entry name" value="LsmAD_domain"/>
</dbReference>
<dbReference type="Proteomes" id="UP001345013">
    <property type="component" value="Unassembled WGS sequence"/>
</dbReference>
<feature type="compositionally biased region" description="Low complexity" evidence="1">
    <location>
        <begin position="636"/>
        <end position="668"/>
    </location>
</feature>
<organism evidence="3 4">
    <name type="scientific">Lithohypha guttulata</name>
    <dbReference type="NCBI Taxonomy" id="1690604"/>
    <lineage>
        <taxon>Eukaryota</taxon>
        <taxon>Fungi</taxon>
        <taxon>Dikarya</taxon>
        <taxon>Ascomycota</taxon>
        <taxon>Pezizomycotina</taxon>
        <taxon>Eurotiomycetes</taxon>
        <taxon>Chaetothyriomycetidae</taxon>
        <taxon>Chaetothyriales</taxon>
        <taxon>Trichomeriaceae</taxon>
        <taxon>Lithohypha</taxon>
    </lineage>
</organism>
<comment type="caution">
    <text evidence="3">The sequence shown here is derived from an EMBL/GenBank/DDBJ whole genome shotgun (WGS) entry which is preliminary data.</text>
</comment>
<dbReference type="EMBL" id="JAVRRG010000096">
    <property type="protein sequence ID" value="KAK5086285.1"/>
    <property type="molecule type" value="Genomic_DNA"/>
</dbReference>
<protein>
    <submittedName>
        <fullName evidence="3">Poly(A)-binding protein binding protein</fullName>
    </submittedName>
</protein>
<feature type="region of interest" description="Disordered" evidence="1">
    <location>
        <begin position="589"/>
        <end position="621"/>
    </location>
</feature>
<feature type="compositionally biased region" description="Basic and acidic residues" evidence="1">
    <location>
        <begin position="270"/>
        <end position="280"/>
    </location>
</feature>
<feature type="compositionally biased region" description="Basic and acidic residues" evidence="1">
    <location>
        <begin position="1"/>
        <end position="10"/>
    </location>
</feature>
<feature type="region of interest" description="Disordered" evidence="1">
    <location>
        <begin position="401"/>
        <end position="426"/>
    </location>
</feature>
<evidence type="ECO:0000256" key="1">
    <source>
        <dbReference type="SAM" id="MobiDB-lite"/>
    </source>
</evidence>
<feature type="region of interest" description="Disordered" evidence="1">
    <location>
        <begin position="262"/>
        <end position="328"/>
    </location>
</feature>
<feature type="region of interest" description="Disordered" evidence="1">
    <location>
        <begin position="493"/>
        <end position="576"/>
    </location>
</feature>
<dbReference type="Pfam" id="PF14438">
    <property type="entry name" value="SM-ATX"/>
    <property type="match status" value="1"/>
</dbReference>
<accession>A0ABR0K4K3</accession>
<feature type="compositionally biased region" description="Polar residues" evidence="1">
    <location>
        <begin position="123"/>
        <end position="132"/>
    </location>
</feature>
<feature type="region of interest" description="Disordered" evidence="1">
    <location>
        <begin position="1"/>
        <end position="63"/>
    </location>
</feature>
<feature type="region of interest" description="Disordered" evidence="1">
    <location>
        <begin position="343"/>
        <end position="372"/>
    </location>
</feature>
<feature type="domain" description="LsmAD" evidence="2">
    <location>
        <begin position="225"/>
        <end position="296"/>
    </location>
</feature>
<reference evidence="3 4" key="1">
    <citation type="submission" date="2023-08" db="EMBL/GenBank/DDBJ databases">
        <title>Black Yeasts Isolated from many extreme environments.</title>
        <authorList>
            <person name="Coleine C."/>
            <person name="Stajich J.E."/>
            <person name="Selbmann L."/>
        </authorList>
    </citation>
    <scope>NUCLEOTIDE SEQUENCE [LARGE SCALE GENOMIC DNA]</scope>
    <source>
        <strain evidence="3 4">CCFEE 5885</strain>
    </source>
</reference>
<feature type="compositionally biased region" description="Polar residues" evidence="1">
    <location>
        <begin position="401"/>
        <end position="412"/>
    </location>
</feature>
<proteinExistence type="predicted"/>
<dbReference type="Pfam" id="PF06741">
    <property type="entry name" value="LsmAD"/>
    <property type="match status" value="1"/>
</dbReference>
<feature type="compositionally biased region" description="Polar residues" evidence="1">
    <location>
        <begin position="597"/>
        <end position="621"/>
    </location>
</feature>
<dbReference type="PANTHER" id="PTHR12854">
    <property type="entry name" value="ATAXIN 2-RELATED"/>
    <property type="match status" value="1"/>
</dbReference>
<feature type="region of interest" description="Disordered" evidence="1">
    <location>
        <begin position="634"/>
        <end position="719"/>
    </location>
</feature>
<feature type="compositionally biased region" description="Polar residues" evidence="1">
    <location>
        <begin position="24"/>
        <end position="38"/>
    </location>
</feature>
<feature type="compositionally biased region" description="Low complexity" evidence="1">
    <location>
        <begin position="510"/>
        <end position="521"/>
    </location>
</feature>
<feature type="compositionally biased region" description="Low complexity" evidence="1">
    <location>
        <begin position="352"/>
        <end position="372"/>
    </location>
</feature>
<name>A0ABR0K4K3_9EURO</name>
<feature type="region of interest" description="Disordered" evidence="1">
    <location>
        <begin position="121"/>
        <end position="141"/>
    </location>
</feature>
<feature type="compositionally biased region" description="Basic and acidic residues" evidence="1">
    <location>
        <begin position="493"/>
        <end position="509"/>
    </location>
</feature>
<feature type="compositionally biased region" description="Polar residues" evidence="1">
    <location>
        <begin position="162"/>
        <end position="186"/>
    </location>
</feature>
<dbReference type="InterPro" id="IPR025852">
    <property type="entry name" value="SM_dom_ATX"/>
</dbReference>
<dbReference type="SMART" id="SM01272">
    <property type="entry name" value="LsmAD"/>
    <property type="match status" value="1"/>
</dbReference>
<keyword evidence="4" id="KW-1185">Reference proteome</keyword>
<feature type="compositionally biased region" description="Basic and acidic residues" evidence="1">
    <location>
        <begin position="693"/>
        <end position="714"/>
    </location>
</feature>
<evidence type="ECO:0000313" key="4">
    <source>
        <dbReference type="Proteomes" id="UP001345013"/>
    </source>
</evidence>
<evidence type="ECO:0000259" key="2">
    <source>
        <dbReference type="SMART" id="SM01272"/>
    </source>
</evidence>
<dbReference type="InterPro" id="IPR045117">
    <property type="entry name" value="ATXN2-like"/>
</dbReference>
<evidence type="ECO:0000313" key="3">
    <source>
        <dbReference type="EMBL" id="KAK5086285.1"/>
    </source>
</evidence>
<gene>
    <name evidence="3" type="primary">PBP1</name>
    <name evidence="3" type="ORF">LTR24_006930</name>
</gene>
<dbReference type="PANTHER" id="PTHR12854:SF7">
    <property type="entry name" value="ATAXIN-2 HOMOLOG"/>
    <property type="match status" value="1"/>
</dbReference>
<sequence length="1022" mass="110340">MTQKGRKESPSDLNRQTAAPKAWSGTNPITQRATTPNQSKSNSSLNKSASTPKMSAPRDQTLSDKHNYDRLRFLFGGSIGLQVVLTTTSGDKYEGVFAGFSGSPTPSKIALHMTKKVPHAPITQPNGISSSEAAFAGSSPDHAMSFDLKDMADMTIPEYSLPPSSRQTNGASTSFQTDADISGNTTKGERPLQKWVPEANDTTDFSLESGSATGWDQFATHEKMTGGHSTYTEETYTTTIDRSAPDYKRREAEAARLAREIESQLSTNAHVREERGHALENDPGDEEDKYSGVRRDQQNFIPLPTGNTNRYMPPAMRAPTSQATASGAPIDPAIISSQLARPGIAPSRSSNQTAQAAHDAAAPSATATQTRAVSMMQPKNEEPARIEKHLDLFKLTANGTVPKSLQSKQMASVSPPRQPDAEAPSQGVENKVLDQFRQFANAERARLAEKKRVQASQDRTAKINDLLRFSKTFKLKTPIPNDLVGILAKDPKKQESIMEKAQKESEDSRTPSTSSNSASSSAVLPPVPKFDKSQIPPPIPERNTFNAARASYAKGSLGRGGRPLGQQMPFTQSGVPLAPRGTKNGHIPTPIPMPELRSNQPTAVTSGVSSPRGTDTPTSAISTKFNVRALEFRPTAPSFNPSNASVSAASPSPTARTASIARTASPSSFFGQKRPKNSSERLEVATSFNPIPRMKEEVKAESTKKSDGPARDFKANGGIPNAYHTQPIWIVAQENQDKAWDDAFNKPAMSASPTATRTNSHQAMPFHGQMQQMASAPHMAQAVTPQHGQHGGPQFQPHFDGQHVHGGMQNGSPSMYASPNMTPRNAFASPMGHPVQTAYAHQPYFGGVQGQMQMRPQYGNTNLMHSQHVSHMGAPMMVQQQSSGPYMNMQNQMGMMYSPGPAHAFPQQQNGYPSPGRMQAPLMMQQHSQQGFHGNPQMMYSGNHPAVYGQQPQMGRGYGGQTPYGTSPHQPYQMNQRAMSSGYMKGGMPQMGGNMNVNGGPPANAPQQPAAYGQMGLVEEGK</sequence>